<dbReference type="InterPro" id="IPR036282">
    <property type="entry name" value="Glutathione-S-Trfase_C_sf"/>
</dbReference>
<organism evidence="2 3">
    <name type="scientific">Mycena rosella</name>
    <name type="common">Pink bonnet</name>
    <name type="synonym">Agaricus rosellus</name>
    <dbReference type="NCBI Taxonomy" id="1033263"/>
    <lineage>
        <taxon>Eukaryota</taxon>
        <taxon>Fungi</taxon>
        <taxon>Dikarya</taxon>
        <taxon>Basidiomycota</taxon>
        <taxon>Agaricomycotina</taxon>
        <taxon>Agaricomycetes</taxon>
        <taxon>Agaricomycetidae</taxon>
        <taxon>Agaricales</taxon>
        <taxon>Marasmiineae</taxon>
        <taxon>Mycenaceae</taxon>
        <taxon>Mycena</taxon>
    </lineage>
</organism>
<dbReference type="SUPFAM" id="SSF47616">
    <property type="entry name" value="GST C-terminal domain-like"/>
    <property type="match status" value="1"/>
</dbReference>
<dbReference type="EMBL" id="JARKIE010000035">
    <property type="protein sequence ID" value="KAJ7696235.1"/>
    <property type="molecule type" value="Genomic_DNA"/>
</dbReference>
<dbReference type="Pfam" id="PF22041">
    <property type="entry name" value="GST_C_7"/>
    <property type="match status" value="1"/>
</dbReference>
<feature type="domain" description="Glutathione S-transferase UstS-like C-terminal" evidence="1">
    <location>
        <begin position="3"/>
        <end position="75"/>
    </location>
</feature>
<proteinExistence type="predicted"/>
<reference evidence="2" key="1">
    <citation type="submission" date="2023-03" db="EMBL/GenBank/DDBJ databases">
        <title>Massive genome expansion in bonnet fungi (Mycena s.s.) driven by repeated elements and novel gene families across ecological guilds.</title>
        <authorList>
            <consortium name="Lawrence Berkeley National Laboratory"/>
            <person name="Harder C.B."/>
            <person name="Miyauchi S."/>
            <person name="Viragh M."/>
            <person name="Kuo A."/>
            <person name="Thoen E."/>
            <person name="Andreopoulos B."/>
            <person name="Lu D."/>
            <person name="Skrede I."/>
            <person name="Drula E."/>
            <person name="Henrissat B."/>
            <person name="Morin E."/>
            <person name="Kohler A."/>
            <person name="Barry K."/>
            <person name="LaButti K."/>
            <person name="Morin E."/>
            <person name="Salamov A."/>
            <person name="Lipzen A."/>
            <person name="Mereny Z."/>
            <person name="Hegedus B."/>
            <person name="Baldrian P."/>
            <person name="Stursova M."/>
            <person name="Weitz H."/>
            <person name="Taylor A."/>
            <person name="Grigoriev I.V."/>
            <person name="Nagy L.G."/>
            <person name="Martin F."/>
            <person name="Kauserud H."/>
        </authorList>
    </citation>
    <scope>NUCLEOTIDE SEQUENCE</scope>
    <source>
        <strain evidence="2">CBHHK067</strain>
    </source>
</reference>
<evidence type="ECO:0000313" key="3">
    <source>
        <dbReference type="Proteomes" id="UP001221757"/>
    </source>
</evidence>
<keyword evidence="3" id="KW-1185">Reference proteome</keyword>
<dbReference type="AlphaFoldDB" id="A0AAD7DR40"/>
<protein>
    <recommendedName>
        <fullName evidence="1">Glutathione S-transferase UstS-like C-terminal domain-containing protein</fullName>
    </recommendedName>
</protein>
<dbReference type="InterPro" id="IPR054416">
    <property type="entry name" value="GST_UstS-like_C"/>
</dbReference>
<accession>A0AAD7DR40</accession>
<comment type="caution">
    <text evidence="2">The sequence shown here is derived from an EMBL/GenBank/DDBJ whole genome shotgun (WGS) entry which is preliminary data.</text>
</comment>
<sequence>MWRKTLEELTPKGAEDVVQWAKVKEGFGKMDEWIGASGEGSAYIMGNAPCYADMWIAGYIVWIKLILPAKWEAMKSDLHESSSMDKIPRDGKEAPAWNMSRDARGTSGLDLGLSIGINECSHLPNLAYGSSNGGKVLSRVVGDNKTALDLLNQMD</sequence>
<evidence type="ECO:0000313" key="2">
    <source>
        <dbReference type="EMBL" id="KAJ7696235.1"/>
    </source>
</evidence>
<gene>
    <name evidence="2" type="ORF">B0H17DRAFT_1131029</name>
</gene>
<dbReference type="Gene3D" id="1.20.1050.10">
    <property type="match status" value="1"/>
</dbReference>
<name>A0AAD7DR40_MYCRO</name>
<dbReference type="Proteomes" id="UP001221757">
    <property type="component" value="Unassembled WGS sequence"/>
</dbReference>
<evidence type="ECO:0000259" key="1">
    <source>
        <dbReference type="Pfam" id="PF22041"/>
    </source>
</evidence>